<feature type="transmembrane region" description="Helical" evidence="1">
    <location>
        <begin position="43"/>
        <end position="63"/>
    </location>
</feature>
<reference evidence="2 3" key="1">
    <citation type="journal article" date="2024" name="Chem. Sci.">
        <title>Discovery of megapolipeptins by genome mining of a Burkholderiales bacteria collection.</title>
        <authorList>
            <person name="Paulo B.S."/>
            <person name="Recchia M.J.J."/>
            <person name="Lee S."/>
            <person name="Fergusson C.H."/>
            <person name="Romanowski S.B."/>
            <person name="Hernandez A."/>
            <person name="Krull N."/>
            <person name="Liu D.Y."/>
            <person name="Cavanagh H."/>
            <person name="Bos A."/>
            <person name="Gray C.A."/>
            <person name="Murphy B.T."/>
            <person name="Linington R.G."/>
            <person name="Eustaquio A.S."/>
        </authorList>
    </citation>
    <scope>NUCLEOTIDE SEQUENCE [LARGE SCALE GENOMIC DNA]</scope>
    <source>
        <strain evidence="2 3">RL17-374-BIF-D</strain>
    </source>
</reference>
<dbReference type="Proteomes" id="UP001629462">
    <property type="component" value="Unassembled WGS sequence"/>
</dbReference>
<gene>
    <name evidence="2" type="ORF">PQR08_37605</name>
</gene>
<keyword evidence="1" id="KW-0812">Transmembrane</keyword>
<evidence type="ECO:0000313" key="3">
    <source>
        <dbReference type="Proteomes" id="UP001629462"/>
    </source>
</evidence>
<name>A0ABW9CYH9_9BURK</name>
<dbReference type="RefSeq" id="WP_408164324.1">
    <property type="nucleotide sequence ID" value="NZ_JAQQDB010000073.1"/>
</dbReference>
<feature type="transmembrane region" description="Helical" evidence="1">
    <location>
        <begin position="83"/>
        <end position="103"/>
    </location>
</feature>
<keyword evidence="1" id="KW-0472">Membrane</keyword>
<accession>A0ABW9CYH9</accession>
<proteinExistence type="predicted"/>
<evidence type="ECO:0000313" key="2">
    <source>
        <dbReference type="EMBL" id="MFM0523142.1"/>
    </source>
</evidence>
<organism evidence="2 3">
    <name type="scientific">Caballeronia jiangsuensis</name>
    <dbReference type="NCBI Taxonomy" id="1458357"/>
    <lineage>
        <taxon>Bacteria</taxon>
        <taxon>Pseudomonadati</taxon>
        <taxon>Pseudomonadota</taxon>
        <taxon>Betaproteobacteria</taxon>
        <taxon>Burkholderiales</taxon>
        <taxon>Burkholderiaceae</taxon>
        <taxon>Caballeronia</taxon>
    </lineage>
</organism>
<keyword evidence="1" id="KW-1133">Transmembrane helix</keyword>
<sequence length="195" mass="22047">MTPSKNRKSEPVQKPRWPASWHFGLWLAGVFFLYIIEALDRLCNLYLGVLLLLGIDASIFLLAAVSTSVSAFASVLEGSWRQLVSVTAAPVLTIGLLAALLHYKIDADWIHFQFTRHRYEKLVRVIPGGSPKYHLWKWGDTGGAAVVNIFYFLAYDESDTPLENFRRAQAPQARFGDLSARPFGDHFYLVTELYP</sequence>
<comment type="caution">
    <text evidence="2">The sequence shown here is derived from an EMBL/GenBank/DDBJ whole genome shotgun (WGS) entry which is preliminary data.</text>
</comment>
<protein>
    <submittedName>
        <fullName evidence="2">Uncharacterized protein</fullName>
    </submittedName>
</protein>
<feature type="transmembrane region" description="Helical" evidence="1">
    <location>
        <begin position="20"/>
        <end position="36"/>
    </location>
</feature>
<keyword evidence="3" id="KW-1185">Reference proteome</keyword>
<dbReference type="EMBL" id="JAQQDB010000073">
    <property type="protein sequence ID" value="MFM0523142.1"/>
    <property type="molecule type" value="Genomic_DNA"/>
</dbReference>
<evidence type="ECO:0000256" key="1">
    <source>
        <dbReference type="SAM" id="Phobius"/>
    </source>
</evidence>